<proteinExistence type="predicted"/>
<dbReference type="OrthoDB" id="3251353at2759"/>
<keyword evidence="3" id="KW-1185">Reference proteome</keyword>
<dbReference type="AlphaFoldDB" id="A0A8E2J553"/>
<dbReference type="Proteomes" id="UP000250043">
    <property type="component" value="Unassembled WGS sequence"/>
</dbReference>
<feature type="compositionally biased region" description="Basic and acidic residues" evidence="1">
    <location>
        <begin position="94"/>
        <end position="107"/>
    </location>
</feature>
<evidence type="ECO:0000256" key="1">
    <source>
        <dbReference type="SAM" id="MobiDB-lite"/>
    </source>
</evidence>
<organism evidence="2 3">
    <name type="scientific">Obba rivulosa</name>
    <dbReference type="NCBI Taxonomy" id="1052685"/>
    <lineage>
        <taxon>Eukaryota</taxon>
        <taxon>Fungi</taxon>
        <taxon>Dikarya</taxon>
        <taxon>Basidiomycota</taxon>
        <taxon>Agaricomycotina</taxon>
        <taxon>Agaricomycetes</taxon>
        <taxon>Polyporales</taxon>
        <taxon>Gelatoporiaceae</taxon>
        <taxon>Obba</taxon>
    </lineage>
</organism>
<dbReference type="EMBL" id="KV722340">
    <property type="protein sequence ID" value="OCH94805.1"/>
    <property type="molecule type" value="Genomic_DNA"/>
</dbReference>
<reference evidence="2 3" key="1">
    <citation type="submission" date="2016-07" db="EMBL/GenBank/DDBJ databases">
        <title>Draft genome of the white-rot fungus Obba rivulosa 3A-2.</title>
        <authorList>
            <consortium name="DOE Joint Genome Institute"/>
            <person name="Miettinen O."/>
            <person name="Riley R."/>
            <person name="Acob R."/>
            <person name="Barry K."/>
            <person name="Cullen D."/>
            <person name="De Vries R."/>
            <person name="Hainaut M."/>
            <person name="Hatakka A."/>
            <person name="Henrissat B."/>
            <person name="Hilden K."/>
            <person name="Kuo R."/>
            <person name="Labutti K."/>
            <person name="Lipzen A."/>
            <person name="Makela M.R."/>
            <person name="Sandor L."/>
            <person name="Spatafora J.W."/>
            <person name="Grigoriev I.V."/>
            <person name="Hibbett D.S."/>
        </authorList>
    </citation>
    <scope>NUCLEOTIDE SEQUENCE [LARGE SCALE GENOMIC DNA]</scope>
    <source>
        <strain evidence="2 3">3A-2</strain>
    </source>
</reference>
<feature type="compositionally biased region" description="Acidic residues" evidence="1">
    <location>
        <begin position="31"/>
        <end position="51"/>
    </location>
</feature>
<feature type="region of interest" description="Disordered" evidence="1">
    <location>
        <begin position="1"/>
        <end position="126"/>
    </location>
</feature>
<feature type="compositionally biased region" description="Basic residues" evidence="1">
    <location>
        <begin position="116"/>
        <end position="125"/>
    </location>
</feature>
<evidence type="ECO:0000313" key="3">
    <source>
        <dbReference type="Proteomes" id="UP000250043"/>
    </source>
</evidence>
<feature type="compositionally biased region" description="Basic and acidic residues" evidence="1">
    <location>
        <begin position="52"/>
        <end position="74"/>
    </location>
</feature>
<evidence type="ECO:0000313" key="2">
    <source>
        <dbReference type="EMBL" id="OCH94805.1"/>
    </source>
</evidence>
<name>A0A8E2J553_9APHY</name>
<gene>
    <name evidence="2" type="ORF">OBBRIDRAFT_788810</name>
</gene>
<accession>A0A8E2J553</accession>
<protein>
    <submittedName>
        <fullName evidence="2">Uncharacterized protein</fullName>
    </submittedName>
</protein>
<sequence length="204" mass="22785">MTTQAYPEFFRRRTLGRAASPPTWACYEQIPYDDEASESASDDSCSEDEEDYGRGRSSDTEGDHPAEGDKRAPADGDMVLDEADEPMSAQAIADLKRDSKGKQRATEPEPESPSPKKQHRRKRRQPVFALRPILTIHKSQGFVWNQDLFVPPYIKDRYVASTSPPNAAGFVSSSVSSTNSSLMDYEVEVVEIRVKEGELNDIIP</sequence>